<feature type="compositionally biased region" description="Acidic residues" evidence="11">
    <location>
        <begin position="169"/>
        <end position="186"/>
    </location>
</feature>
<keyword evidence="14" id="KW-1185">Reference proteome</keyword>
<dbReference type="PANTHER" id="PTHR30544:SF8">
    <property type="entry name" value="RADICAL SAM SUPERFAMILY PROTEIN"/>
    <property type="match status" value="1"/>
</dbReference>
<dbReference type="Pfam" id="PF04055">
    <property type="entry name" value="Radical_SAM"/>
    <property type="match status" value="1"/>
</dbReference>
<dbReference type="InterPro" id="IPR007197">
    <property type="entry name" value="rSAM"/>
</dbReference>
<keyword evidence="9" id="KW-0408">Iron</keyword>
<feature type="domain" description="Radical SAM core" evidence="12">
    <location>
        <begin position="526"/>
        <end position="766"/>
    </location>
</feature>
<dbReference type="Gene3D" id="3.20.20.70">
    <property type="entry name" value="Aldolase class I"/>
    <property type="match status" value="1"/>
</dbReference>
<keyword evidence="10" id="KW-0411">Iron-sulfur</keyword>
<keyword evidence="4" id="KW-0963">Cytoplasm</keyword>
<evidence type="ECO:0000259" key="12">
    <source>
        <dbReference type="PROSITE" id="PS51918"/>
    </source>
</evidence>
<keyword evidence="3" id="KW-0004">4Fe-4S</keyword>
<dbReference type="InterPro" id="IPR040072">
    <property type="entry name" value="Methyltransferase_A"/>
</dbReference>
<evidence type="ECO:0000256" key="11">
    <source>
        <dbReference type="SAM" id="MobiDB-lite"/>
    </source>
</evidence>
<dbReference type="InterPro" id="IPR004383">
    <property type="entry name" value="rRNA_lsu_MTrfase_RlmN/Cfr"/>
</dbReference>
<keyword evidence="5" id="KW-0489">Methyltransferase</keyword>
<feature type="region of interest" description="Disordered" evidence="11">
    <location>
        <begin position="165"/>
        <end position="205"/>
    </location>
</feature>
<dbReference type="InterPro" id="IPR058240">
    <property type="entry name" value="rSAM_sf"/>
</dbReference>
<reference evidence="13 14" key="1">
    <citation type="submission" date="2024-02" db="EMBL/GenBank/DDBJ databases">
        <authorList>
            <person name="Chen Y."/>
            <person name="Shah S."/>
            <person name="Dougan E. K."/>
            <person name="Thang M."/>
            <person name="Chan C."/>
        </authorList>
    </citation>
    <scope>NUCLEOTIDE SEQUENCE [LARGE SCALE GENOMIC DNA]</scope>
</reference>
<name>A0ABP0MB83_9DINO</name>
<keyword evidence="6" id="KW-0808">Transferase</keyword>
<dbReference type="CDD" id="cd01335">
    <property type="entry name" value="Radical_SAM"/>
    <property type="match status" value="1"/>
</dbReference>
<keyword evidence="8" id="KW-0479">Metal-binding</keyword>
<dbReference type="EMBL" id="CAXAMM010020835">
    <property type="protein sequence ID" value="CAK9048760.1"/>
    <property type="molecule type" value="Genomic_DNA"/>
</dbReference>
<comment type="subcellular location">
    <subcellularLocation>
        <location evidence="2">Cytoplasm</location>
    </subcellularLocation>
</comment>
<evidence type="ECO:0000256" key="1">
    <source>
        <dbReference type="ARBA" id="ARBA00001966"/>
    </source>
</evidence>
<dbReference type="SUPFAM" id="SSF102114">
    <property type="entry name" value="Radical SAM enzymes"/>
    <property type="match status" value="1"/>
</dbReference>
<dbReference type="InterPro" id="IPR013785">
    <property type="entry name" value="Aldolase_TIM"/>
</dbReference>
<evidence type="ECO:0000256" key="5">
    <source>
        <dbReference type="ARBA" id="ARBA00022603"/>
    </source>
</evidence>
<gene>
    <name evidence="13" type="ORF">SCF082_LOCUS27115</name>
</gene>
<dbReference type="SFLD" id="SFLDG01062">
    <property type="entry name" value="methyltransferase_(Class_A)"/>
    <property type="match status" value="1"/>
</dbReference>
<dbReference type="SFLD" id="SFLDS00029">
    <property type="entry name" value="Radical_SAM"/>
    <property type="match status" value="1"/>
</dbReference>
<sequence length="789" mass="86825">MGFLQAVGASIICFSFQRCASFCPKGFGGGAFPSEYQIPSWPEDMPFEDSAKLRTVSLGGFKNVMLNEEYLEGPNSDFLMQGRETYWQASGQYFMYYCQRFRKWRIAEISAFSRNMDGQCFAFVSDAYPHRDILNKTMLKGFIEVEDGEWVSREDAGVVALGKLGDQMDVSEDETEDEVAESEGSGDPETCANAGTEEAPAADSKCPVMPVVRKARDKALQVAKAAGKWARRLFPKYLGAPDEDDVDADDEHNPLFPSGNCEIKTLTGCNFKEQFFLQKQRNRTLEEQRAEMQRLQTMEDVVMKPNQKVSQVFLNSFLLSSAGVLLSSAGAQEESRAPDALERLPSDMWFDGQVGDFLPTGVFVHVLRDPREKPLLGFLPSFLFETGFELEAIRGKRIKVRKESFNPGKGLLLFCASSILDEVCLHSAEVHTSAKGFQSSRVDFWRHLLRHAEFYCRNQDQGSLATTLGPPCPMLNYMHQHGCSIRSKLVRHDGGAALGGGKIVLALPGQKQVETAIIIKFGRSRQEDKATICVSSQAGCAMACRFCDTGLLGSEGGTGGINLPAWAILEQVLYAQAWLQREGIFGKSNVVFMGMGEPLLNYSNVLGAARLLCASDHKTTISTVGVVPRIQSLAKDAPDGLRLAVSLHAPSQELREELLPVAAKSWQLESLLFAVKCFEESTGSGVLFQYILIRGVNDGTEHASMLASLIGSRKLRCAGINLIPYNSTNAGAAYQFQSPSDSTCKRFRDTLRRLGAPNVTVRFSTKLGRDWASACGQLGLNTSRPLETA</sequence>
<dbReference type="PROSITE" id="PS51918">
    <property type="entry name" value="RADICAL_SAM"/>
    <property type="match status" value="1"/>
</dbReference>
<comment type="caution">
    <text evidence="13">The sequence shown here is derived from an EMBL/GenBank/DDBJ whole genome shotgun (WGS) entry which is preliminary data.</text>
</comment>
<evidence type="ECO:0000256" key="6">
    <source>
        <dbReference type="ARBA" id="ARBA00022679"/>
    </source>
</evidence>
<evidence type="ECO:0000256" key="7">
    <source>
        <dbReference type="ARBA" id="ARBA00022691"/>
    </source>
</evidence>
<evidence type="ECO:0000256" key="9">
    <source>
        <dbReference type="ARBA" id="ARBA00023004"/>
    </source>
</evidence>
<accession>A0ABP0MB83</accession>
<evidence type="ECO:0000256" key="2">
    <source>
        <dbReference type="ARBA" id="ARBA00004496"/>
    </source>
</evidence>
<organism evidence="13 14">
    <name type="scientific">Durusdinium trenchii</name>
    <dbReference type="NCBI Taxonomy" id="1381693"/>
    <lineage>
        <taxon>Eukaryota</taxon>
        <taxon>Sar</taxon>
        <taxon>Alveolata</taxon>
        <taxon>Dinophyceae</taxon>
        <taxon>Suessiales</taxon>
        <taxon>Symbiodiniaceae</taxon>
        <taxon>Durusdinium</taxon>
    </lineage>
</organism>
<evidence type="ECO:0000313" key="14">
    <source>
        <dbReference type="Proteomes" id="UP001642464"/>
    </source>
</evidence>
<comment type="cofactor">
    <cofactor evidence="1">
        <name>[4Fe-4S] cluster</name>
        <dbReference type="ChEBI" id="CHEBI:49883"/>
    </cofactor>
</comment>
<dbReference type="PANTHER" id="PTHR30544">
    <property type="entry name" value="23S RRNA METHYLTRANSFERASE"/>
    <property type="match status" value="1"/>
</dbReference>
<evidence type="ECO:0000256" key="8">
    <source>
        <dbReference type="ARBA" id="ARBA00022723"/>
    </source>
</evidence>
<dbReference type="Proteomes" id="UP001642464">
    <property type="component" value="Unassembled WGS sequence"/>
</dbReference>
<dbReference type="SFLD" id="SFLDF00275">
    <property type="entry name" value="adenosine_C2_methyltransferase"/>
    <property type="match status" value="1"/>
</dbReference>
<evidence type="ECO:0000256" key="4">
    <source>
        <dbReference type="ARBA" id="ARBA00022490"/>
    </source>
</evidence>
<evidence type="ECO:0000256" key="10">
    <source>
        <dbReference type="ARBA" id="ARBA00023014"/>
    </source>
</evidence>
<keyword evidence="7" id="KW-0949">S-adenosyl-L-methionine</keyword>
<proteinExistence type="predicted"/>
<evidence type="ECO:0000313" key="13">
    <source>
        <dbReference type="EMBL" id="CAK9048760.1"/>
    </source>
</evidence>
<evidence type="ECO:0000256" key="3">
    <source>
        <dbReference type="ARBA" id="ARBA00022485"/>
    </source>
</evidence>
<protein>
    <recommendedName>
        <fullName evidence="12">Radical SAM core domain-containing protein</fullName>
    </recommendedName>
</protein>